<dbReference type="SUPFAM" id="SSF55073">
    <property type="entry name" value="Nucleotide cyclase"/>
    <property type="match status" value="1"/>
</dbReference>
<dbReference type="PROSITE" id="PS51257">
    <property type="entry name" value="PROKAR_LIPOPROTEIN"/>
    <property type="match status" value="1"/>
</dbReference>
<accession>A0A6N6N6N9</accession>
<dbReference type="InterPro" id="IPR050697">
    <property type="entry name" value="Adenylyl/Guanylyl_Cyclase_3/4"/>
</dbReference>
<evidence type="ECO:0000313" key="3">
    <source>
        <dbReference type="EMBL" id="KAB1443734.1"/>
    </source>
</evidence>
<dbReference type="Gene3D" id="3.30.70.1230">
    <property type="entry name" value="Nucleotide cyclase"/>
    <property type="match status" value="1"/>
</dbReference>
<dbReference type="EMBL" id="WAIE01000001">
    <property type="protein sequence ID" value="KAB1443734.1"/>
    <property type="molecule type" value="Genomic_DNA"/>
</dbReference>
<dbReference type="InterPro" id="IPR029787">
    <property type="entry name" value="Nucleotide_cyclase"/>
</dbReference>
<name>A0A6N6N6N9_9BACT</name>
<dbReference type="GO" id="GO:0035556">
    <property type="term" value="P:intracellular signal transduction"/>
    <property type="evidence" value="ECO:0007669"/>
    <property type="project" value="InterPro"/>
</dbReference>
<feature type="transmembrane region" description="Helical" evidence="1">
    <location>
        <begin position="363"/>
        <end position="383"/>
    </location>
</feature>
<comment type="caution">
    <text evidence="3">The sequence shown here is derived from an EMBL/GenBank/DDBJ whole genome shotgun (WGS) entry which is preliminary data.</text>
</comment>
<evidence type="ECO:0000256" key="1">
    <source>
        <dbReference type="SAM" id="Phobius"/>
    </source>
</evidence>
<dbReference type="InterPro" id="IPR001054">
    <property type="entry name" value="A/G_cyclase"/>
</dbReference>
<dbReference type="AlphaFoldDB" id="A0A6N6N6N9"/>
<dbReference type="Proteomes" id="UP000438699">
    <property type="component" value="Unassembled WGS sequence"/>
</dbReference>
<evidence type="ECO:0000313" key="4">
    <source>
        <dbReference type="Proteomes" id="UP000438699"/>
    </source>
</evidence>
<dbReference type="Pfam" id="PF00211">
    <property type="entry name" value="Guanylate_cyc"/>
    <property type="match status" value="1"/>
</dbReference>
<feature type="domain" description="Guanylate cyclase" evidence="2">
    <location>
        <begin position="481"/>
        <end position="613"/>
    </location>
</feature>
<reference evidence="3 4" key="1">
    <citation type="journal article" date="2017" name="Int. J. Syst. Evol. Microbiol.">
        <title>Desulfovibrio senegalensis sp. nov., a mesophilic sulfate reducer isolated from marine sediment.</title>
        <authorList>
            <person name="Thioye A."/>
            <person name="Gam Z.B.A."/>
            <person name="Mbengue M."/>
            <person name="Cayol J.L."/>
            <person name="Joseph-Bartoli M."/>
            <person name="Toure-Kane C."/>
            <person name="Labat M."/>
        </authorList>
    </citation>
    <scope>NUCLEOTIDE SEQUENCE [LARGE SCALE GENOMIC DNA]</scope>
    <source>
        <strain evidence="3 4">DSM 101509</strain>
    </source>
</reference>
<proteinExistence type="predicted"/>
<dbReference type="InterPro" id="IPR007890">
    <property type="entry name" value="CHASE2"/>
</dbReference>
<feature type="transmembrane region" description="Helical" evidence="1">
    <location>
        <begin position="12"/>
        <end position="29"/>
    </location>
</feature>
<dbReference type="SMART" id="SM00044">
    <property type="entry name" value="CYCc"/>
    <property type="match status" value="1"/>
</dbReference>
<dbReference type="Pfam" id="PF05226">
    <property type="entry name" value="CHASE2"/>
    <property type="match status" value="1"/>
</dbReference>
<dbReference type="OrthoDB" id="9806735at2"/>
<evidence type="ECO:0000259" key="2">
    <source>
        <dbReference type="PROSITE" id="PS50125"/>
    </source>
</evidence>
<dbReference type="SMART" id="SM01080">
    <property type="entry name" value="CHASE2"/>
    <property type="match status" value="1"/>
</dbReference>
<dbReference type="PANTHER" id="PTHR43081:SF1">
    <property type="entry name" value="ADENYLATE CYCLASE, TERMINAL-DIFFERENTIATION SPECIFIC"/>
    <property type="match status" value="1"/>
</dbReference>
<feature type="transmembrane region" description="Helical" evidence="1">
    <location>
        <begin position="422"/>
        <end position="439"/>
    </location>
</feature>
<keyword evidence="1" id="KW-1133">Transmembrane helix</keyword>
<protein>
    <submittedName>
        <fullName evidence="3">Adenylate/guanylate cyclase domain-containing protein</fullName>
    </submittedName>
</protein>
<feature type="transmembrane region" description="Helical" evidence="1">
    <location>
        <begin position="390"/>
        <end position="410"/>
    </location>
</feature>
<dbReference type="GO" id="GO:0004016">
    <property type="term" value="F:adenylate cyclase activity"/>
    <property type="evidence" value="ECO:0007669"/>
    <property type="project" value="UniProtKB-ARBA"/>
</dbReference>
<dbReference type="CDD" id="cd07302">
    <property type="entry name" value="CHD"/>
    <property type="match status" value="1"/>
</dbReference>
<dbReference type="RefSeq" id="WP_151150107.1">
    <property type="nucleotide sequence ID" value="NZ_WAIE01000001.1"/>
</dbReference>
<keyword evidence="1" id="KW-0472">Membrane</keyword>
<gene>
    <name evidence="3" type="ORF">F8A88_05725</name>
</gene>
<sequence>MKKSLKTERMLIPATGFMLSCITVLLFIIQPSFLRLLDYKVYDQLLIASHSPKATDVPVIVDIDEKSLQQFGQWPWPRYRVALLLGTLQNMGARSVATDIIFAEPDNTSLAVLRAQLKRDLHVDLHFSGIPHQLVDNDTVLANLLSLGPFVFGMDMDFAEQPQKKPSQSACARHAEKVILLATHNAPPLNKALHEATGIICPLEQLAHNAPALGFITIAADEDGLFRRVPLLIACQDAIYPSLALAALKQAFGTRSVAVKLSSLGVESIRLGQQEIPVDKKGQMLINYRGPSHTFNYISAADIINGSVPNSSIQNKIVFIGTSASGLRDLRPTPLDTYYPGVETHATIVDNILSGQFLVDPDWGPGAVLVAIVVTGMITTLLVGWAKGIWVPLPLAALALGLWLGAKSLFENKGLYVSPLYPYINLALSFTLLVVIKFWREERDKRFIQGAFSHYVAPAVVRRIVNDPSSLSLEGMETDVTIQFSDIRGFTTLSEKLSPTQVTALLHDYMTPMTEIITRHSGTLDKFIGDAIMAFWNAPIAIPGHQDLAVQAALAQLERLDVLNKAFETEYGLTMEIGIGLHAGVVRVGNMGSKDLFDYTIIGDTVNLASRLESLCKYYGQKIVVSQSIVDGCRNSHVFLELDRVRVKGKKSAVTVYTVATTSQAQKRAEEFEMYQQALNAYHEGNFEHAESIFRQLTDRFSDCRLYTLYLERCKGLQRNPPLEWDGIFTHTEK</sequence>
<dbReference type="GO" id="GO:0006171">
    <property type="term" value="P:cAMP biosynthetic process"/>
    <property type="evidence" value="ECO:0007669"/>
    <property type="project" value="TreeGrafter"/>
</dbReference>
<organism evidence="3 4">
    <name type="scientific">Pseudodesulfovibrio senegalensis</name>
    <dbReference type="NCBI Taxonomy" id="1721087"/>
    <lineage>
        <taxon>Bacteria</taxon>
        <taxon>Pseudomonadati</taxon>
        <taxon>Thermodesulfobacteriota</taxon>
        <taxon>Desulfovibrionia</taxon>
        <taxon>Desulfovibrionales</taxon>
        <taxon>Desulfovibrionaceae</taxon>
    </lineage>
</organism>
<keyword evidence="4" id="KW-1185">Reference proteome</keyword>
<dbReference type="PANTHER" id="PTHR43081">
    <property type="entry name" value="ADENYLATE CYCLASE, TERMINAL-DIFFERENTIATION SPECIFIC-RELATED"/>
    <property type="match status" value="1"/>
</dbReference>
<dbReference type="PROSITE" id="PS50125">
    <property type="entry name" value="GUANYLATE_CYCLASE_2"/>
    <property type="match status" value="1"/>
</dbReference>
<keyword evidence="1" id="KW-0812">Transmembrane</keyword>